<evidence type="ECO:0000256" key="1">
    <source>
        <dbReference type="ARBA" id="ARBA00004123"/>
    </source>
</evidence>
<evidence type="ECO:0000313" key="10">
    <source>
        <dbReference type="RefSeq" id="XP_070855435.1"/>
    </source>
</evidence>
<dbReference type="Pfam" id="PF02892">
    <property type="entry name" value="zf-BED"/>
    <property type="match status" value="1"/>
</dbReference>
<keyword evidence="6" id="KW-0804">Transcription</keyword>
<dbReference type="SUPFAM" id="SSF57667">
    <property type="entry name" value="beta-beta-alpha zinc fingers"/>
    <property type="match status" value="1"/>
</dbReference>
<evidence type="ECO:0000256" key="7">
    <source>
        <dbReference type="ARBA" id="ARBA00023242"/>
    </source>
</evidence>
<dbReference type="InterPro" id="IPR036236">
    <property type="entry name" value="Znf_C2H2_sf"/>
</dbReference>
<evidence type="ECO:0000259" key="8">
    <source>
        <dbReference type="Pfam" id="PF02892"/>
    </source>
</evidence>
<keyword evidence="4" id="KW-0862">Zinc</keyword>
<dbReference type="Gene3D" id="1.10.10.1070">
    <property type="entry name" value="Zinc finger, BED domain-containing"/>
    <property type="match status" value="1"/>
</dbReference>
<dbReference type="PANTHER" id="PTHR46481">
    <property type="entry name" value="ZINC FINGER BED DOMAIN-CONTAINING PROTEIN 4"/>
    <property type="match status" value="1"/>
</dbReference>
<dbReference type="InterPro" id="IPR052035">
    <property type="entry name" value="ZnF_BED_domain_contain"/>
</dbReference>
<evidence type="ECO:0000313" key="9">
    <source>
        <dbReference type="Proteomes" id="UP001652628"/>
    </source>
</evidence>
<organism evidence="9 10">
    <name type="scientific">Drosophila suzukii</name>
    <name type="common">Spotted-wing drosophila fruit fly</name>
    <dbReference type="NCBI Taxonomy" id="28584"/>
    <lineage>
        <taxon>Eukaryota</taxon>
        <taxon>Metazoa</taxon>
        <taxon>Ecdysozoa</taxon>
        <taxon>Arthropoda</taxon>
        <taxon>Hexapoda</taxon>
        <taxon>Insecta</taxon>
        <taxon>Pterygota</taxon>
        <taxon>Neoptera</taxon>
        <taxon>Endopterygota</taxon>
        <taxon>Diptera</taxon>
        <taxon>Brachycera</taxon>
        <taxon>Muscomorpha</taxon>
        <taxon>Ephydroidea</taxon>
        <taxon>Drosophilidae</taxon>
        <taxon>Drosophila</taxon>
        <taxon>Sophophora</taxon>
    </lineage>
</organism>
<dbReference type="SMART" id="SM00614">
    <property type="entry name" value="ZnF_BED"/>
    <property type="match status" value="1"/>
</dbReference>
<name>A0ABM4TZR3_DROSZ</name>
<reference evidence="10" key="1">
    <citation type="submission" date="2025-08" db="UniProtKB">
        <authorList>
            <consortium name="RefSeq"/>
        </authorList>
    </citation>
    <scope>IDENTIFICATION</scope>
</reference>
<dbReference type="Proteomes" id="UP001652628">
    <property type="component" value="Unplaced"/>
</dbReference>
<evidence type="ECO:0000256" key="2">
    <source>
        <dbReference type="ARBA" id="ARBA00022723"/>
    </source>
</evidence>
<evidence type="ECO:0000256" key="6">
    <source>
        <dbReference type="ARBA" id="ARBA00023163"/>
    </source>
</evidence>
<protein>
    <submittedName>
        <fullName evidence="10">E3 SUMO-protein ligase ZBED1-like isoform X3</fullName>
    </submittedName>
</protein>
<keyword evidence="7" id="KW-0539">Nucleus</keyword>
<keyword evidence="3" id="KW-0863">Zinc-finger</keyword>
<comment type="subcellular location">
    <subcellularLocation>
        <location evidence="1">Nucleus</location>
    </subcellularLocation>
</comment>
<dbReference type="GeneID" id="139355047"/>
<dbReference type="SUPFAM" id="SSF140996">
    <property type="entry name" value="Hermes dimerisation domain"/>
    <property type="match status" value="1"/>
</dbReference>
<keyword evidence="5" id="KW-0805">Transcription regulation</keyword>
<evidence type="ECO:0000256" key="5">
    <source>
        <dbReference type="ARBA" id="ARBA00023015"/>
    </source>
</evidence>
<dbReference type="RefSeq" id="XP_070855435.1">
    <property type="nucleotide sequence ID" value="XM_070999334.1"/>
</dbReference>
<evidence type="ECO:0000256" key="3">
    <source>
        <dbReference type="ARBA" id="ARBA00022771"/>
    </source>
</evidence>
<gene>
    <name evidence="10" type="primary">LOC139355047</name>
</gene>
<dbReference type="PANTHER" id="PTHR46481:SF10">
    <property type="entry name" value="ZINC FINGER BED DOMAIN-CONTAINING PROTEIN 39"/>
    <property type="match status" value="1"/>
</dbReference>
<sequence>MDDGAKSGDEDVEDVKQSLKKVNRLGSSVWDLFEKGKDKKTAKRRICKKVYKTSGNTSNLADHLKRFHPTQNQYQPAQATVKIFFTNDEYDSKSLRKASLDTALMQMIAKDIQPFSIVDDQGFRNFVKVLDPRCTLP</sequence>
<feature type="domain" description="BED-type" evidence="8">
    <location>
        <begin position="27"/>
        <end position="69"/>
    </location>
</feature>
<accession>A0ABM4TZR3</accession>
<keyword evidence="2" id="KW-0479">Metal-binding</keyword>
<keyword evidence="9" id="KW-1185">Reference proteome</keyword>
<dbReference type="InterPro" id="IPR003656">
    <property type="entry name" value="Znf_BED"/>
</dbReference>
<evidence type="ECO:0000256" key="4">
    <source>
        <dbReference type="ARBA" id="ARBA00022833"/>
    </source>
</evidence>
<proteinExistence type="predicted"/>